<feature type="transmembrane region" description="Helical" evidence="9">
    <location>
        <begin position="599"/>
        <end position="620"/>
    </location>
</feature>
<dbReference type="AlphaFoldDB" id="A0A817TWD7"/>
<dbReference type="InterPro" id="IPR043926">
    <property type="entry name" value="ABCG_dom"/>
</dbReference>
<evidence type="ECO:0000256" key="2">
    <source>
        <dbReference type="ARBA" id="ARBA00005814"/>
    </source>
</evidence>
<evidence type="ECO:0000256" key="4">
    <source>
        <dbReference type="ARBA" id="ARBA00022692"/>
    </source>
</evidence>
<organism evidence="11 12">
    <name type="scientific">Rotaria socialis</name>
    <dbReference type="NCBI Taxonomy" id="392032"/>
    <lineage>
        <taxon>Eukaryota</taxon>
        <taxon>Metazoa</taxon>
        <taxon>Spiralia</taxon>
        <taxon>Gnathifera</taxon>
        <taxon>Rotifera</taxon>
        <taxon>Eurotatoria</taxon>
        <taxon>Bdelloidea</taxon>
        <taxon>Philodinida</taxon>
        <taxon>Philodinidae</taxon>
        <taxon>Rotaria</taxon>
    </lineage>
</organism>
<dbReference type="SMART" id="SM00382">
    <property type="entry name" value="AAA"/>
    <property type="match status" value="1"/>
</dbReference>
<feature type="domain" description="ABC transporter" evidence="10">
    <location>
        <begin position="121"/>
        <end position="362"/>
    </location>
</feature>
<evidence type="ECO:0000256" key="8">
    <source>
        <dbReference type="ARBA" id="ARBA00023136"/>
    </source>
</evidence>
<evidence type="ECO:0000259" key="10">
    <source>
        <dbReference type="PROSITE" id="PS50893"/>
    </source>
</evidence>
<name>A0A817TWD7_9BILA</name>
<keyword evidence="4 9" id="KW-0812">Transmembrane</keyword>
<dbReference type="InterPro" id="IPR003439">
    <property type="entry name" value="ABC_transporter-like_ATP-bd"/>
</dbReference>
<evidence type="ECO:0000256" key="7">
    <source>
        <dbReference type="ARBA" id="ARBA00022989"/>
    </source>
</evidence>
<sequence>MTSPVNGTEIKFRPVQINTLGDYVRQNNSAWRSRNFSNRQRDLDWYNYMRRQANVPLEQGIPYGKVRNSRILSPPEDVVISENDDIGLSKLDFTSPPVTLTWLDLEVTAPPKDKGLKRTLTKLLCPSKEVGEPKVLLKGVSGIVKPGQLVAIMGASGAGKTTLMNVLAHRRPGSLKVSGEVRVNGTKMGRHINRVAGYVQQEELFVPSMTTREHLHFHAMLRLNRDITKEQRLNRVEELLNFLNLKKTENTLIGEPGRIKGLSGGEKRRLLFASEVLNDPPLLFADEPTSGLDGSMAFIICDAMRKLCNQGKTIVCTIHQPSSEIFQLFDTLYLMAEGRVAYFGSRKNAQEFFSMVGFDAPDNYNLSDFYIQTLAILPFDKENSLQRVEYICDEFEQTALYAQRVTEARQFHMIDDDQTDVIGGLFNRTPKYKASFFTQLRWLMWRSTIDMFKNPFELRLRFVLSIIIGLLFGIIFLQLEYNQQAFQNISSVIFVLIINTSFSSVQYSADSYNRQLPLFFKEHDDGIYRTIPYYVSKITLELPTQAFTIFILITIVYWMVNLYEDASRYFILVGIIILCAFVANSMGALIGVSMPSPEAASAIVIPIVIPLMVFAGFFLSAKTIPNWLIWIKYLSWLYYSNEMALINQWEDVKSLDCNQVGNRTCYRTGNDILDYYGFKKAHYNRNLGLLFALFIGFRLLSIGILILRAKFQRRSGSVLAFIAPSPDAASAMVIPLVISLFVFVGFFISTKTIPNWLIRIKYLSWLYYSNEMRLINPWEDVKSLDCNQVGNGTCYRNGTDVLDYCVFKKVHYNRNLGLLFALFIVFRLISFGILVLRAKFQRKVG</sequence>
<evidence type="ECO:0000313" key="12">
    <source>
        <dbReference type="Proteomes" id="UP000663872"/>
    </source>
</evidence>
<comment type="caution">
    <text evidence="11">The sequence shown here is derived from an EMBL/GenBank/DDBJ whole genome shotgun (WGS) entry which is preliminary data.</text>
</comment>
<proteinExistence type="inferred from homology"/>
<keyword evidence="8 9" id="KW-0472">Membrane</keyword>
<dbReference type="GO" id="GO:0140359">
    <property type="term" value="F:ABC-type transporter activity"/>
    <property type="evidence" value="ECO:0007669"/>
    <property type="project" value="InterPro"/>
</dbReference>
<dbReference type="PROSITE" id="PS50893">
    <property type="entry name" value="ABC_TRANSPORTER_2"/>
    <property type="match status" value="1"/>
</dbReference>
<dbReference type="GO" id="GO:0016887">
    <property type="term" value="F:ATP hydrolysis activity"/>
    <property type="evidence" value="ECO:0007669"/>
    <property type="project" value="InterPro"/>
</dbReference>
<feature type="transmembrane region" description="Helical" evidence="9">
    <location>
        <begin position="816"/>
        <end position="836"/>
    </location>
</feature>
<evidence type="ECO:0000256" key="1">
    <source>
        <dbReference type="ARBA" id="ARBA00004141"/>
    </source>
</evidence>
<accession>A0A817TWD7</accession>
<dbReference type="InterPro" id="IPR027417">
    <property type="entry name" value="P-loop_NTPase"/>
</dbReference>
<feature type="transmembrane region" description="Helical" evidence="9">
    <location>
        <begin position="458"/>
        <end position="477"/>
    </location>
</feature>
<dbReference type="Pfam" id="PF00005">
    <property type="entry name" value="ABC_tran"/>
    <property type="match status" value="1"/>
</dbReference>
<dbReference type="Gene3D" id="3.40.50.300">
    <property type="entry name" value="P-loop containing nucleotide triphosphate hydrolases"/>
    <property type="match status" value="1"/>
</dbReference>
<evidence type="ECO:0000256" key="6">
    <source>
        <dbReference type="ARBA" id="ARBA00022840"/>
    </source>
</evidence>
<dbReference type="GO" id="GO:0005524">
    <property type="term" value="F:ATP binding"/>
    <property type="evidence" value="ECO:0007669"/>
    <property type="project" value="UniProtKB-KW"/>
</dbReference>
<keyword evidence="3" id="KW-0813">Transport</keyword>
<reference evidence="11" key="1">
    <citation type="submission" date="2021-02" db="EMBL/GenBank/DDBJ databases">
        <authorList>
            <person name="Nowell W R."/>
        </authorList>
    </citation>
    <scope>NUCLEOTIDE SEQUENCE</scope>
</reference>
<evidence type="ECO:0000256" key="3">
    <source>
        <dbReference type="ARBA" id="ARBA00022448"/>
    </source>
</evidence>
<dbReference type="EMBL" id="CAJNYT010000061">
    <property type="protein sequence ID" value="CAF3323207.1"/>
    <property type="molecule type" value="Genomic_DNA"/>
</dbReference>
<feature type="transmembrane region" description="Helical" evidence="9">
    <location>
        <begin position="542"/>
        <end position="560"/>
    </location>
</feature>
<dbReference type="InterPro" id="IPR013525">
    <property type="entry name" value="ABC2_TM"/>
</dbReference>
<keyword evidence="7 9" id="KW-1133">Transmembrane helix</keyword>
<keyword evidence="5" id="KW-0547">Nucleotide-binding</keyword>
<keyword evidence="6" id="KW-0067">ATP-binding</keyword>
<feature type="transmembrane region" description="Helical" evidence="9">
    <location>
        <begin position="728"/>
        <end position="748"/>
    </location>
</feature>
<feature type="transmembrane region" description="Helical" evidence="9">
    <location>
        <begin position="489"/>
        <end position="509"/>
    </location>
</feature>
<comment type="subcellular location">
    <subcellularLocation>
        <location evidence="1">Membrane</location>
        <topology evidence="1">Multi-pass membrane protein</topology>
    </subcellularLocation>
</comment>
<dbReference type="SUPFAM" id="SSF52540">
    <property type="entry name" value="P-loop containing nucleoside triphosphate hydrolases"/>
    <property type="match status" value="1"/>
</dbReference>
<evidence type="ECO:0000256" key="5">
    <source>
        <dbReference type="ARBA" id="ARBA00022741"/>
    </source>
</evidence>
<dbReference type="GO" id="GO:0005886">
    <property type="term" value="C:plasma membrane"/>
    <property type="evidence" value="ECO:0007669"/>
    <property type="project" value="TreeGrafter"/>
</dbReference>
<dbReference type="InterPro" id="IPR003593">
    <property type="entry name" value="AAA+_ATPase"/>
</dbReference>
<dbReference type="PANTHER" id="PTHR48041:SF139">
    <property type="entry name" value="PROTEIN SCARLET"/>
    <property type="match status" value="1"/>
</dbReference>
<dbReference type="Pfam" id="PF19055">
    <property type="entry name" value="ABC2_membrane_7"/>
    <property type="match status" value="1"/>
</dbReference>
<dbReference type="Pfam" id="PF01061">
    <property type="entry name" value="ABC2_membrane"/>
    <property type="match status" value="2"/>
</dbReference>
<dbReference type="InterPro" id="IPR017871">
    <property type="entry name" value="ABC_transporter-like_CS"/>
</dbReference>
<dbReference type="PANTHER" id="PTHR48041">
    <property type="entry name" value="ABC TRANSPORTER G FAMILY MEMBER 28"/>
    <property type="match status" value="1"/>
</dbReference>
<dbReference type="CDD" id="cd03213">
    <property type="entry name" value="ABCG_EPDR"/>
    <property type="match status" value="1"/>
</dbReference>
<gene>
    <name evidence="11" type="ORF">GRG538_LOCUS2645</name>
</gene>
<protein>
    <recommendedName>
        <fullName evidence="10">ABC transporter domain-containing protein</fullName>
    </recommendedName>
</protein>
<dbReference type="PROSITE" id="PS00211">
    <property type="entry name" value="ABC_TRANSPORTER_1"/>
    <property type="match status" value="1"/>
</dbReference>
<dbReference type="InterPro" id="IPR050352">
    <property type="entry name" value="ABCG_transporters"/>
</dbReference>
<evidence type="ECO:0000313" key="11">
    <source>
        <dbReference type="EMBL" id="CAF3323207.1"/>
    </source>
</evidence>
<feature type="transmembrane region" description="Helical" evidence="9">
    <location>
        <begin position="687"/>
        <end position="707"/>
    </location>
</feature>
<evidence type="ECO:0000256" key="9">
    <source>
        <dbReference type="SAM" id="Phobius"/>
    </source>
</evidence>
<feature type="transmembrane region" description="Helical" evidence="9">
    <location>
        <begin position="569"/>
        <end position="593"/>
    </location>
</feature>
<comment type="similarity">
    <text evidence="2">Belongs to the ABC transporter superfamily. ABCG family. Eye pigment precursor importer (TC 3.A.1.204) subfamily.</text>
</comment>
<dbReference type="Proteomes" id="UP000663872">
    <property type="component" value="Unassembled WGS sequence"/>
</dbReference>